<evidence type="ECO:0000313" key="1">
    <source>
        <dbReference type="EMBL" id="KAK8863221.1"/>
    </source>
</evidence>
<organism evidence="1 2">
    <name type="scientific">Apiospora arundinis</name>
    <dbReference type="NCBI Taxonomy" id="335852"/>
    <lineage>
        <taxon>Eukaryota</taxon>
        <taxon>Fungi</taxon>
        <taxon>Dikarya</taxon>
        <taxon>Ascomycota</taxon>
        <taxon>Pezizomycotina</taxon>
        <taxon>Sordariomycetes</taxon>
        <taxon>Xylariomycetidae</taxon>
        <taxon>Amphisphaeriales</taxon>
        <taxon>Apiosporaceae</taxon>
        <taxon>Apiospora</taxon>
    </lineage>
</organism>
<name>A0ABR2II49_9PEZI</name>
<proteinExistence type="predicted"/>
<reference evidence="1 2" key="1">
    <citation type="journal article" date="2024" name="IMA Fungus">
        <title>Apiospora arundinis, a panoply of carbohydrate-active enzymes and secondary metabolites.</title>
        <authorList>
            <person name="Sorensen T."/>
            <person name="Petersen C."/>
            <person name="Muurmann A.T."/>
            <person name="Christiansen J.V."/>
            <person name="Brundto M.L."/>
            <person name="Overgaard C.K."/>
            <person name="Boysen A.T."/>
            <person name="Wollenberg R.D."/>
            <person name="Larsen T.O."/>
            <person name="Sorensen J.L."/>
            <person name="Nielsen K.L."/>
            <person name="Sondergaard T.E."/>
        </authorList>
    </citation>
    <scope>NUCLEOTIDE SEQUENCE [LARGE SCALE GENOMIC DNA]</scope>
    <source>
        <strain evidence="1 2">AAU 773</strain>
    </source>
</reference>
<dbReference type="EMBL" id="JAPCWZ010000005">
    <property type="protein sequence ID" value="KAK8863221.1"/>
    <property type="molecule type" value="Genomic_DNA"/>
</dbReference>
<keyword evidence="2" id="KW-1185">Reference proteome</keyword>
<dbReference type="Proteomes" id="UP001390339">
    <property type="component" value="Unassembled WGS sequence"/>
</dbReference>
<evidence type="ECO:0000313" key="2">
    <source>
        <dbReference type="Proteomes" id="UP001390339"/>
    </source>
</evidence>
<protein>
    <submittedName>
        <fullName evidence="1">Uncharacterized protein</fullName>
    </submittedName>
</protein>
<gene>
    <name evidence="1" type="ORF">PGQ11_009456</name>
</gene>
<sequence>MPHDLVEYPGFTTASLELPKDLKVLGGVHLLDRLDELRPPEGAKADKSIYHTYVFAGSSSPNM</sequence>
<accession>A0ABR2II49</accession>
<comment type="caution">
    <text evidence="1">The sequence shown here is derived from an EMBL/GenBank/DDBJ whole genome shotgun (WGS) entry which is preliminary data.</text>
</comment>